<dbReference type="AlphaFoldDB" id="A0AA39XY46"/>
<evidence type="ECO:0000313" key="2">
    <source>
        <dbReference type="Proteomes" id="UP001175001"/>
    </source>
</evidence>
<proteinExistence type="predicted"/>
<comment type="caution">
    <text evidence="1">The sequence shown here is derived from an EMBL/GenBank/DDBJ whole genome shotgun (WGS) entry which is preliminary data.</text>
</comment>
<reference evidence="1" key="1">
    <citation type="submission" date="2023-06" db="EMBL/GenBank/DDBJ databases">
        <title>Multi-omics analyses reveal the molecular pathogenesis toolkit of Lasiodiplodia hormozganensis, a cross-kingdom pathogen.</title>
        <authorList>
            <person name="Felix C."/>
            <person name="Meneses R."/>
            <person name="Goncalves M.F.M."/>
            <person name="Tilleman L."/>
            <person name="Duarte A.S."/>
            <person name="Jorrin-Novo J.V."/>
            <person name="Van De Peer Y."/>
            <person name="Deforce D."/>
            <person name="Van Nieuwerburgh F."/>
            <person name="Esteves A.C."/>
            <person name="Alves A."/>
        </authorList>
    </citation>
    <scope>NUCLEOTIDE SEQUENCE</scope>
    <source>
        <strain evidence="1">CBS 339.90</strain>
    </source>
</reference>
<dbReference type="EMBL" id="JAUJDW010000074">
    <property type="protein sequence ID" value="KAK0642448.1"/>
    <property type="molecule type" value="Genomic_DNA"/>
</dbReference>
<organism evidence="1 2">
    <name type="scientific">Lasiodiplodia hormozganensis</name>
    <dbReference type="NCBI Taxonomy" id="869390"/>
    <lineage>
        <taxon>Eukaryota</taxon>
        <taxon>Fungi</taxon>
        <taxon>Dikarya</taxon>
        <taxon>Ascomycota</taxon>
        <taxon>Pezizomycotina</taxon>
        <taxon>Dothideomycetes</taxon>
        <taxon>Dothideomycetes incertae sedis</taxon>
        <taxon>Botryosphaeriales</taxon>
        <taxon>Botryosphaeriaceae</taxon>
        <taxon>Lasiodiplodia</taxon>
    </lineage>
</organism>
<keyword evidence="2" id="KW-1185">Reference proteome</keyword>
<accession>A0AA39XY46</accession>
<gene>
    <name evidence="1" type="ORF">DIS24_g9066</name>
</gene>
<evidence type="ECO:0000313" key="1">
    <source>
        <dbReference type="EMBL" id="KAK0642448.1"/>
    </source>
</evidence>
<dbReference type="Proteomes" id="UP001175001">
    <property type="component" value="Unassembled WGS sequence"/>
</dbReference>
<sequence>MLTSRDKRVRALLLLDITEQQTEDVPEQVFNAYIHLLCRYFSIPDWYHYVDGAPKGDGRILLHRAIALMDRRKSTYRPGWNGILHAVHRFDSRRRGNGTSELMRQTLKVLDRAGVELDEEGFHTVCLSLSLSAVVRRNRIITAQDRGEGLPEDAQEHHFQHNVDDSHFLRSLFNKVVGQDTLAHNEPHLATVGDREPVTARKALSVPRPATLHAYIRALGIMGDYEGLLSVASFMHDNVSGLLQHCDNELNGYVRLRRTIVALRCFLERSWEEQSEQQALPAISDELSELDELAQPTDQEDETTGEHAPEELVMLVRDKVENLAAKWGHWPSDDEVEEYVEWGQMLKSLGKQ</sequence>
<protein>
    <submittedName>
        <fullName evidence="1">Uncharacterized protein</fullName>
    </submittedName>
</protein>
<name>A0AA39XY46_9PEZI</name>